<dbReference type="STRING" id="394193.SAMN04489732_11140"/>
<dbReference type="InterPro" id="IPR036396">
    <property type="entry name" value="Cyt_P450_sf"/>
</dbReference>
<evidence type="ECO:0000256" key="5">
    <source>
        <dbReference type="ARBA" id="ARBA00023002"/>
    </source>
</evidence>
<evidence type="ECO:0000256" key="4">
    <source>
        <dbReference type="ARBA" id="ARBA00022723"/>
    </source>
</evidence>
<dbReference type="OrthoDB" id="3209493at2"/>
<dbReference type="PANTHER" id="PTHR46696:SF1">
    <property type="entry name" value="CYTOCHROME P450 YJIB-RELATED"/>
    <property type="match status" value="1"/>
</dbReference>
<dbReference type="SUPFAM" id="SSF48264">
    <property type="entry name" value="Cytochrome P450"/>
    <property type="match status" value="1"/>
</dbReference>
<keyword evidence="11" id="KW-1185">Reference proteome</keyword>
<dbReference type="GO" id="GO:0020037">
    <property type="term" value="F:heme binding"/>
    <property type="evidence" value="ECO:0007669"/>
    <property type="project" value="InterPro"/>
</dbReference>
<dbReference type="EMBL" id="FOEF01000011">
    <property type="protein sequence ID" value="SEP47110.1"/>
    <property type="molecule type" value="Genomic_DNA"/>
</dbReference>
<evidence type="ECO:0000256" key="7">
    <source>
        <dbReference type="ARBA" id="ARBA00023033"/>
    </source>
</evidence>
<proteinExistence type="inferred from homology"/>
<dbReference type="PRINTS" id="PR00359">
    <property type="entry name" value="BP450"/>
</dbReference>
<dbReference type="InterPro" id="IPR017972">
    <property type="entry name" value="Cyt_P450_CS"/>
</dbReference>
<gene>
    <name evidence="10" type="ORF">SAMN04489732_11140</name>
</gene>
<name>A0A1H8Y489_9PSEU</name>
<dbReference type="FunFam" id="1.10.630.10:FF:000018">
    <property type="entry name" value="Cytochrome P450 monooxygenase"/>
    <property type="match status" value="1"/>
</dbReference>
<evidence type="ECO:0000313" key="11">
    <source>
        <dbReference type="Proteomes" id="UP000198582"/>
    </source>
</evidence>
<sequence>MTTPAVTLPSYDLFSAEAQSDPTPLLHRIRAESPVCWVPELGAYLLTRHADVVAALRDPRLVSGNLTQGLDQLTPAEQAELMPMRKSVELWMGHTNEADHVRFQHLLKRYFTPAMVNGLRPRVREFTDELLDNVAAAGKMDVVEDLAYPLPANIIAEMLGMPITDRERLQAWSRDILSIFLIADADKLRASQRSVLEMQDYLRVLVADRRAEPRDDLLTMFVEAERDGKVTEDEIVANCLLLLFAGHETTANLIANGLVLLFENPDQLALLKSRPELMPSAVEEMMRCDGPAGVISRVSAEPVEIAGHTFPAGDRFYLGLSASNRDPEVFAEPDRFDITRKPNHHMGFSMGATYCLGAALARVETDECLRTVLERHPDLRADYETPDWRPVMPLGHHLDSLAVRF</sequence>
<evidence type="ECO:0000256" key="9">
    <source>
        <dbReference type="RuleBase" id="RU000461"/>
    </source>
</evidence>
<evidence type="ECO:0008006" key="12">
    <source>
        <dbReference type="Google" id="ProtNLM"/>
    </source>
</evidence>
<keyword evidence="7 9" id="KW-0503">Monooxygenase</keyword>
<evidence type="ECO:0000256" key="1">
    <source>
        <dbReference type="ARBA" id="ARBA00004660"/>
    </source>
</evidence>
<dbReference type="Proteomes" id="UP000198582">
    <property type="component" value="Unassembled WGS sequence"/>
</dbReference>
<dbReference type="AlphaFoldDB" id="A0A1H8Y489"/>
<keyword evidence="5 9" id="KW-0560">Oxidoreductase</keyword>
<organism evidence="10 11">
    <name type="scientific">Amycolatopsis saalfeldensis</name>
    <dbReference type="NCBI Taxonomy" id="394193"/>
    <lineage>
        <taxon>Bacteria</taxon>
        <taxon>Bacillati</taxon>
        <taxon>Actinomycetota</taxon>
        <taxon>Actinomycetes</taxon>
        <taxon>Pseudonocardiales</taxon>
        <taxon>Pseudonocardiaceae</taxon>
        <taxon>Amycolatopsis</taxon>
    </lineage>
</organism>
<evidence type="ECO:0000256" key="3">
    <source>
        <dbReference type="ARBA" id="ARBA00022617"/>
    </source>
</evidence>
<dbReference type="PANTHER" id="PTHR46696">
    <property type="entry name" value="P450, PUTATIVE (EUROFUNG)-RELATED"/>
    <property type="match status" value="1"/>
</dbReference>
<reference evidence="10 11" key="1">
    <citation type="submission" date="2016-10" db="EMBL/GenBank/DDBJ databases">
        <authorList>
            <person name="de Groot N.N."/>
        </authorList>
    </citation>
    <scope>NUCLEOTIDE SEQUENCE [LARGE SCALE GENOMIC DNA]</scope>
    <source>
        <strain evidence="10 11">DSM 44993</strain>
    </source>
</reference>
<comment type="pathway">
    <text evidence="1">Antibiotic biosynthesis; vancomycin biosynthesis.</text>
</comment>
<comment type="function">
    <text evidence="8">Involved in the coupling of aromatic side chains of the heptapeptide of vancomycin.</text>
</comment>
<dbReference type="GO" id="GO:0005506">
    <property type="term" value="F:iron ion binding"/>
    <property type="evidence" value="ECO:0007669"/>
    <property type="project" value="InterPro"/>
</dbReference>
<keyword evidence="4 9" id="KW-0479">Metal-binding</keyword>
<dbReference type="CDD" id="cd20625">
    <property type="entry name" value="CYP164-like"/>
    <property type="match status" value="1"/>
</dbReference>
<keyword evidence="6 9" id="KW-0408">Iron</keyword>
<comment type="similarity">
    <text evidence="2 9">Belongs to the cytochrome P450 family.</text>
</comment>
<dbReference type="Gene3D" id="1.10.630.10">
    <property type="entry name" value="Cytochrome P450"/>
    <property type="match status" value="1"/>
</dbReference>
<protein>
    <recommendedName>
        <fullName evidence="12">Cytochrome P450</fullName>
    </recommendedName>
</protein>
<dbReference type="InterPro" id="IPR002397">
    <property type="entry name" value="Cyt_P450_B"/>
</dbReference>
<evidence type="ECO:0000256" key="2">
    <source>
        <dbReference type="ARBA" id="ARBA00010617"/>
    </source>
</evidence>
<keyword evidence="3 9" id="KW-0349">Heme</keyword>
<evidence type="ECO:0000313" key="10">
    <source>
        <dbReference type="EMBL" id="SEP47110.1"/>
    </source>
</evidence>
<dbReference type="InterPro" id="IPR001128">
    <property type="entry name" value="Cyt_P450"/>
</dbReference>
<dbReference type="PROSITE" id="PS00086">
    <property type="entry name" value="CYTOCHROME_P450"/>
    <property type="match status" value="1"/>
</dbReference>
<dbReference type="GO" id="GO:0016705">
    <property type="term" value="F:oxidoreductase activity, acting on paired donors, with incorporation or reduction of molecular oxygen"/>
    <property type="evidence" value="ECO:0007669"/>
    <property type="project" value="InterPro"/>
</dbReference>
<evidence type="ECO:0000256" key="6">
    <source>
        <dbReference type="ARBA" id="ARBA00023004"/>
    </source>
</evidence>
<accession>A0A1H8Y489</accession>
<dbReference type="RefSeq" id="WP_091619964.1">
    <property type="nucleotide sequence ID" value="NZ_FOEF01000011.1"/>
</dbReference>
<dbReference type="GO" id="GO:0004497">
    <property type="term" value="F:monooxygenase activity"/>
    <property type="evidence" value="ECO:0007669"/>
    <property type="project" value="UniProtKB-KW"/>
</dbReference>
<evidence type="ECO:0000256" key="8">
    <source>
        <dbReference type="ARBA" id="ARBA00055433"/>
    </source>
</evidence>
<dbReference type="Pfam" id="PF00067">
    <property type="entry name" value="p450"/>
    <property type="match status" value="1"/>
</dbReference>